<feature type="transmembrane region" description="Helical" evidence="21">
    <location>
        <begin position="95"/>
        <end position="119"/>
    </location>
</feature>
<evidence type="ECO:0000256" key="16">
    <source>
        <dbReference type="ARBA" id="ARBA00061095"/>
    </source>
</evidence>
<keyword evidence="6 20" id="KW-0349">Heme</keyword>
<dbReference type="GO" id="GO:0020037">
    <property type="term" value="F:heme binding"/>
    <property type="evidence" value="ECO:0007669"/>
    <property type="project" value="TreeGrafter"/>
</dbReference>
<dbReference type="Pfam" id="PF02665">
    <property type="entry name" value="Nitrate_red_gam"/>
    <property type="match status" value="1"/>
</dbReference>
<organism evidence="23 24">
    <name type="scientific">Streptacidiphilus pinicola</name>
    <dbReference type="NCBI Taxonomy" id="2219663"/>
    <lineage>
        <taxon>Bacteria</taxon>
        <taxon>Bacillati</taxon>
        <taxon>Actinomycetota</taxon>
        <taxon>Actinomycetes</taxon>
        <taxon>Kitasatosporales</taxon>
        <taxon>Streptomycetaceae</taxon>
        <taxon>Streptacidiphilus</taxon>
    </lineage>
</organism>
<keyword evidence="14 21" id="KW-0472">Membrane</keyword>
<keyword evidence="4" id="KW-0813">Transport</keyword>
<dbReference type="InterPro" id="IPR023234">
    <property type="entry name" value="NarG-like_domain"/>
</dbReference>
<evidence type="ECO:0000256" key="7">
    <source>
        <dbReference type="ARBA" id="ARBA00022692"/>
    </source>
</evidence>
<keyword evidence="12 20" id="KW-0408">Iron</keyword>
<comment type="cofactor">
    <cofactor evidence="2">
        <name>heme b</name>
        <dbReference type="ChEBI" id="CHEBI:60344"/>
    </cofactor>
</comment>
<dbReference type="GO" id="GO:0005886">
    <property type="term" value="C:plasma membrane"/>
    <property type="evidence" value="ECO:0007669"/>
    <property type="project" value="UniProtKB-SubCell"/>
</dbReference>
<evidence type="ECO:0000256" key="11">
    <source>
        <dbReference type="ARBA" id="ARBA00023002"/>
    </source>
</evidence>
<evidence type="ECO:0000256" key="2">
    <source>
        <dbReference type="ARBA" id="ARBA00001970"/>
    </source>
</evidence>
<comment type="function">
    <text evidence="15">Does not seem to have nitrate reductase activity.</text>
</comment>
<dbReference type="GO" id="GO:0009325">
    <property type="term" value="C:nitrate reductase complex"/>
    <property type="evidence" value="ECO:0007669"/>
    <property type="project" value="InterPro"/>
</dbReference>
<keyword evidence="7 21" id="KW-0812">Transmembrane</keyword>
<evidence type="ECO:0000256" key="12">
    <source>
        <dbReference type="ARBA" id="ARBA00023004"/>
    </source>
</evidence>
<protein>
    <recommendedName>
        <fullName evidence="19">Nitrate reductase-like protein NarX</fullName>
    </recommendedName>
</protein>
<comment type="similarity">
    <text evidence="18">In the N-terminal section; belongs to the nitrate reductase alpha subunit family.</text>
</comment>
<comment type="similarity">
    <text evidence="17">In the C-terminal section; belongs to the nitrate reductase gamma subunit family.</text>
</comment>
<evidence type="ECO:0000256" key="6">
    <source>
        <dbReference type="ARBA" id="ARBA00022617"/>
    </source>
</evidence>
<evidence type="ECO:0000256" key="20">
    <source>
        <dbReference type="PIRSR" id="PIRSR603816-1"/>
    </source>
</evidence>
<evidence type="ECO:0000256" key="10">
    <source>
        <dbReference type="ARBA" id="ARBA00022989"/>
    </source>
</evidence>
<dbReference type="PANTHER" id="PTHR30598">
    <property type="entry name" value="NITRATE REDUCTASE PRIVATE CHAPERONE, REDOX ENZYME MATURATION PROTEIN REMP FAMILY"/>
    <property type="match status" value="1"/>
</dbReference>
<evidence type="ECO:0000256" key="4">
    <source>
        <dbReference type="ARBA" id="ARBA00022448"/>
    </source>
</evidence>
<comment type="subcellular location">
    <subcellularLocation>
        <location evidence="3">Cell membrane</location>
        <topology evidence="3">Multi-pass membrane protein</topology>
    </subcellularLocation>
</comment>
<feature type="binding site" description="axial binding residue" evidence="20">
    <location>
        <position position="191"/>
    </location>
    <ligand>
        <name>heme b</name>
        <dbReference type="ChEBI" id="CHEBI:60344"/>
        <label>1</label>
    </ligand>
    <ligandPart>
        <name>Fe</name>
        <dbReference type="ChEBI" id="CHEBI:18248"/>
    </ligandPart>
</feature>
<name>A0A2X0J7A5_9ACTN</name>
<dbReference type="GO" id="GO:0008940">
    <property type="term" value="F:nitrate reductase activity"/>
    <property type="evidence" value="ECO:0007669"/>
    <property type="project" value="InterPro"/>
</dbReference>
<accession>A0A2X0J7A5</accession>
<comment type="cofactor">
    <cofactor evidence="1">
        <name>Mo-bis(molybdopterin guanine dinucleotide)</name>
        <dbReference type="ChEBI" id="CHEBI:60539"/>
    </cofactor>
</comment>
<evidence type="ECO:0000256" key="5">
    <source>
        <dbReference type="ARBA" id="ARBA00022475"/>
    </source>
</evidence>
<feature type="transmembrane region" description="Helical" evidence="21">
    <location>
        <begin position="6"/>
        <end position="29"/>
    </location>
</feature>
<evidence type="ECO:0000256" key="15">
    <source>
        <dbReference type="ARBA" id="ARBA00056200"/>
    </source>
</evidence>
<dbReference type="Gene3D" id="1.20.950.20">
    <property type="entry name" value="Transmembrane di-heme cytochromes, Chain C"/>
    <property type="match status" value="1"/>
</dbReference>
<evidence type="ECO:0000256" key="21">
    <source>
        <dbReference type="SAM" id="Phobius"/>
    </source>
</evidence>
<gene>
    <name evidence="23" type="primary">narI</name>
    <name evidence="23" type="ORF">DN069_22675</name>
</gene>
<dbReference type="AlphaFoldDB" id="A0A2X0J7A5"/>
<keyword evidence="9" id="KW-0249">Electron transport</keyword>
<evidence type="ECO:0000256" key="17">
    <source>
        <dbReference type="ARBA" id="ARBA00061196"/>
    </source>
</evidence>
<keyword evidence="5" id="KW-1003">Cell membrane</keyword>
<evidence type="ECO:0000256" key="13">
    <source>
        <dbReference type="ARBA" id="ARBA00023063"/>
    </source>
</evidence>
<evidence type="ECO:0000256" key="1">
    <source>
        <dbReference type="ARBA" id="ARBA00001942"/>
    </source>
</evidence>
<dbReference type="PANTHER" id="PTHR30598:SF3">
    <property type="entry name" value="RESPIRATORY NITRATE REDUCTASE 1 GAMMA CHAIN"/>
    <property type="match status" value="1"/>
</dbReference>
<keyword evidence="13" id="KW-0534">Nitrate assimilation</keyword>
<dbReference type="SUPFAM" id="SSF103501">
    <property type="entry name" value="Respiratory nitrate reductase 1 gamma chain"/>
    <property type="match status" value="1"/>
</dbReference>
<evidence type="ECO:0000256" key="19">
    <source>
        <dbReference type="ARBA" id="ARBA00071287"/>
    </source>
</evidence>
<evidence type="ECO:0000256" key="14">
    <source>
        <dbReference type="ARBA" id="ARBA00023136"/>
    </source>
</evidence>
<feature type="domain" description="NarG-like" evidence="22">
    <location>
        <begin position="9"/>
        <end position="228"/>
    </location>
</feature>
<evidence type="ECO:0000256" key="3">
    <source>
        <dbReference type="ARBA" id="ARBA00004651"/>
    </source>
</evidence>
<keyword evidence="11" id="KW-0560">Oxidoreductase</keyword>
<sequence>MTNATTAQIFWWVALPYLTLGVFVVGHVWRWRYDQFGWTSRSTQLQERRLLKWGAPIFHYGTFAAIAGHVIGVLIPERWTHAVGIPEPVYRWFSAGAGTLAAVLVIGGITVLATRRLFVPRVRATTAGIDYVALVLLLIVVLTGIAPTIGVNLLGHGYDYRATVAPWFRGLFSGSPDIQAIAHAPLIYQIHATAAWMVWGVWPFSRLVHAWSYPLWYLWRPYIVFRSRKATHPNEPGTGGRKWRKIGVPY</sequence>
<keyword evidence="10 21" id="KW-1133">Transmembrane helix</keyword>
<dbReference type="RefSeq" id="WP_111503663.1">
    <property type="nucleotide sequence ID" value="NZ_QKYN01000089.1"/>
</dbReference>
<dbReference type="NCBIfam" id="TIGR00351">
    <property type="entry name" value="narI"/>
    <property type="match status" value="1"/>
</dbReference>
<keyword evidence="24" id="KW-1185">Reference proteome</keyword>
<evidence type="ECO:0000256" key="18">
    <source>
        <dbReference type="ARBA" id="ARBA00061480"/>
    </source>
</evidence>
<proteinExistence type="inferred from homology"/>
<feature type="transmembrane region" description="Helical" evidence="21">
    <location>
        <begin position="50"/>
        <end position="75"/>
    </location>
</feature>
<dbReference type="GO" id="GO:0042128">
    <property type="term" value="P:nitrate assimilation"/>
    <property type="evidence" value="ECO:0007669"/>
    <property type="project" value="UniProtKB-KW"/>
</dbReference>
<feature type="binding site" description="axial binding residue" evidence="20">
    <location>
        <position position="69"/>
    </location>
    <ligand>
        <name>heme b</name>
        <dbReference type="ChEBI" id="CHEBI:60344"/>
        <label>1</label>
    </ligand>
    <ligandPart>
        <name>Fe</name>
        <dbReference type="ChEBI" id="CHEBI:18248"/>
    </ligandPart>
</feature>
<evidence type="ECO:0000256" key="9">
    <source>
        <dbReference type="ARBA" id="ARBA00022982"/>
    </source>
</evidence>
<comment type="caution">
    <text evidence="23">The sequence shown here is derived from an EMBL/GenBank/DDBJ whole genome shotgun (WGS) entry which is preliminary data.</text>
</comment>
<evidence type="ECO:0000256" key="8">
    <source>
        <dbReference type="ARBA" id="ARBA00022723"/>
    </source>
</evidence>
<dbReference type="GO" id="GO:0019645">
    <property type="term" value="P:anaerobic electron transport chain"/>
    <property type="evidence" value="ECO:0007669"/>
    <property type="project" value="TreeGrafter"/>
</dbReference>
<comment type="similarity">
    <text evidence="16">In the central section; belongs to the NarJ/NarW family.</text>
</comment>
<evidence type="ECO:0000313" key="24">
    <source>
        <dbReference type="Proteomes" id="UP000248889"/>
    </source>
</evidence>
<dbReference type="InterPro" id="IPR036197">
    <property type="entry name" value="NarG-like_sf"/>
</dbReference>
<dbReference type="OrthoDB" id="9788113at2"/>
<feature type="binding site" description="axial binding residue" evidence="20">
    <location>
        <position position="59"/>
    </location>
    <ligand>
        <name>heme b</name>
        <dbReference type="ChEBI" id="CHEBI:60344"/>
        <label>1</label>
    </ligand>
    <ligandPart>
        <name>Fe</name>
        <dbReference type="ChEBI" id="CHEBI:18248"/>
    </ligandPart>
</feature>
<dbReference type="InterPro" id="IPR051936">
    <property type="entry name" value="Heme-iron_electron_transfer"/>
</dbReference>
<dbReference type="InterPro" id="IPR003816">
    <property type="entry name" value="Nitrate_red_gam"/>
</dbReference>
<reference evidence="23 24" key="1">
    <citation type="submission" date="2018-06" db="EMBL/GenBank/DDBJ databases">
        <title>Streptacidiphilus pinicola sp. nov., isolated from pine grove soil.</title>
        <authorList>
            <person name="Roh S.G."/>
            <person name="Park S."/>
            <person name="Kim M.-K."/>
            <person name="Yun B.-R."/>
            <person name="Park J."/>
            <person name="Kim M.J."/>
            <person name="Kim Y.S."/>
            <person name="Kim S.B."/>
        </authorList>
    </citation>
    <scope>NUCLEOTIDE SEQUENCE [LARGE SCALE GENOMIC DNA]</scope>
    <source>
        <strain evidence="23 24">MMS16-CNU450</strain>
    </source>
</reference>
<feature type="binding site" description="axial binding residue" evidence="20">
    <location>
        <position position="209"/>
    </location>
    <ligand>
        <name>heme b</name>
        <dbReference type="ChEBI" id="CHEBI:60344"/>
        <label>1</label>
    </ligand>
    <ligandPart>
        <name>Fe</name>
        <dbReference type="ChEBI" id="CHEBI:18248"/>
    </ligandPart>
</feature>
<evidence type="ECO:0000313" key="23">
    <source>
        <dbReference type="EMBL" id="RAG83328.1"/>
    </source>
</evidence>
<feature type="transmembrane region" description="Helical" evidence="21">
    <location>
        <begin position="131"/>
        <end position="154"/>
    </location>
</feature>
<dbReference type="EMBL" id="QKYN01000089">
    <property type="protein sequence ID" value="RAG83328.1"/>
    <property type="molecule type" value="Genomic_DNA"/>
</dbReference>
<dbReference type="GO" id="GO:0009055">
    <property type="term" value="F:electron transfer activity"/>
    <property type="evidence" value="ECO:0007669"/>
    <property type="project" value="TreeGrafter"/>
</dbReference>
<dbReference type="FunFam" id="1.20.950.20:FF:000001">
    <property type="entry name" value="Respiratory nitrate reductase subunit gamma"/>
    <property type="match status" value="1"/>
</dbReference>
<keyword evidence="8" id="KW-0479">Metal-binding</keyword>
<dbReference type="Proteomes" id="UP000248889">
    <property type="component" value="Unassembled WGS sequence"/>
</dbReference>
<evidence type="ECO:0000259" key="22">
    <source>
        <dbReference type="Pfam" id="PF02665"/>
    </source>
</evidence>
<dbReference type="GO" id="GO:0046872">
    <property type="term" value="F:metal ion binding"/>
    <property type="evidence" value="ECO:0007669"/>
    <property type="project" value="UniProtKB-KW"/>
</dbReference>